<dbReference type="Gene3D" id="3.30.530.20">
    <property type="match status" value="1"/>
</dbReference>
<accession>D6ZDG9</accession>
<dbReference type="EMBL" id="CP001958">
    <property type="protein sequence ID" value="ADG97233.1"/>
    <property type="molecule type" value="Genomic_DNA"/>
</dbReference>
<dbReference type="CDD" id="cd08893">
    <property type="entry name" value="SRPBCC_CalC_Aha1-like_GntR-HTH"/>
    <property type="match status" value="1"/>
</dbReference>
<name>D6ZDG9_SEGRD</name>
<dbReference type="Proteomes" id="UP000002247">
    <property type="component" value="Chromosome"/>
</dbReference>
<evidence type="ECO:0000256" key="1">
    <source>
        <dbReference type="ARBA" id="ARBA00006817"/>
    </source>
</evidence>
<reference evidence="3 4" key="1">
    <citation type="journal article" date="2010" name="Stand. Genomic Sci.">
        <title>Complete genome sequence of Segniliparus rotundus type strain (CDC 1076).</title>
        <authorList>
            <person name="Sikorski J."/>
            <person name="Lapidus A."/>
            <person name="Copeland A."/>
            <person name="Misra M."/>
            <person name="Glavina Del Rio T."/>
            <person name="Nolan M."/>
            <person name="Lucas S."/>
            <person name="Chen F."/>
            <person name="Tice H."/>
            <person name="Cheng J.F."/>
            <person name="Jando M."/>
            <person name="Schneider S."/>
            <person name="Bruce D."/>
            <person name="Goodwin L."/>
            <person name="Pitluck S."/>
            <person name="Liolios K."/>
            <person name="Mikhailova N."/>
            <person name="Pati A."/>
            <person name="Ivanova N."/>
            <person name="Mavromatis K."/>
            <person name="Chen A."/>
            <person name="Palaniappan K."/>
            <person name="Chertkov O."/>
            <person name="Land M."/>
            <person name="Hauser L."/>
            <person name="Chang Y.J."/>
            <person name="Jeffries C.D."/>
            <person name="Brettin T."/>
            <person name="Detter J.C."/>
            <person name="Han C."/>
            <person name="Rohde M."/>
            <person name="Goker M."/>
            <person name="Bristow J."/>
            <person name="Eisen J.A."/>
            <person name="Markowitz V."/>
            <person name="Hugenholtz P."/>
            <person name="Kyrpides N.C."/>
            <person name="Klenk H.P."/>
        </authorList>
    </citation>
    <scope>NUCLEOTIDE SEQUENCE [LARGE SCALE GENOMIC DNA]</scope>
    <source>
        <strain evidence="4">ATCC BAA-972 / CDC 1076 / CIP 108378 / DSM 44985 / JCM 13578</strain>
    </source>
</reference>
<dbReference type="RefSeq" id="WP_013137689.1">
    <property type="nucleotide sequence ID" value="NC_014168.1"/>
</dbReference>
<dbReference type="HOGENOM" id="CLU_108923_4_0_11"/>
<evidence type="ECO:0000313" key="3">
    <source>
        <dbReference type="EMBL" id="ADG97233.1"/>
    </source>
</evidence>
<proteinExistence type="inferred from homology"/>
<dbReference type="eggNOG" id="COG3832">
    <property type="taxonomic scope" value="Bacteria"/>
</dbReference>
<feature type="domain" description="Activator of Hsp90 ATPase homologue 1/2-like C-terminal" evidence="2">
    <location>
        <begin position="15"/>
        <end position="135"/>
    </location>
</feature>
<evidence type="ECO:0000313" key="4">
    <source>
        <dbReference type="Proteomes" id="UP000002247"/>
    </source>
</evidence>
<dbReference type="AlphaFoldDB" id="D6ZDG9"/>
<protein>
    <submittedName>
        <fullName evidence="3">Activator of Hsp90 ATPase 1 family protein</fullName>
    </submittedName>
</protein>
<comment type="similarity">
    <text evidence="1">Belongs to the AHA1 family.</text>
</comment>
<dbReference type="InterPro" id="IPR023393">
    <property type="entry name" value="START-like_dom_sf"/>
</dbReference>
<organism evidence="3 4">
    <name type="scientific">Segniliparus rotundus (strain ATCC BAA-972 / CDC 1076 / CIP 108378 / DSM 44985 / JCM 13578)</name>
    <dbReference type="NCBI Taxonomy" id="640132"/>
    <lineage>
        <taxon>Bacteria</taxon>
        <taxon>Bacillati</taxon>
        <taxon>Actinomycetota</taxon>
        <taxon>Actinomycetes</taxon>
        <taxon>Mycobacteriales</taxon>
        <taxon>Segniliparaceae</taxon>
        <taxon>Segniliparus</taxon>
    </lineage>
</organism>
<dbReference type="InterPro" id="IPR013538">
    <property type="entry name" value="ASHA1/2-like_C"/>
</dbReference>
<keyword evidence="4" id="KW-1185">Reference proteome</keyword>
<dbReference type="SUPFAM" id="SSF55961">
    <property type="entry name" value="Bet v1-like"/>
    <property type="match status" value="1"/>
</dbReference>
<dbReference type="KEGG" id="srt:Srot_0754"/>
<sequence length="151" mass="16575">MSAHTDYTYVLYIEATPEKVWHALTDDDVTAAYWAHRNVSDWQVGSSWEHRRTDGSGIVDVLGEVVESDPPRRLVTTWAEPSSPNVASQVSFDIQPRGTIVKLVLTHAGLPEAVLLQAVEGGWPAVLSNLKTLMETGKPLSVEPWAQPSEG</sequence>
<gene>
    <name evidence="3" type="ordered locus">Srot_0754</name>
</gene>
<dbReference type="Pfam" id="PF08327">
    <property type="entry name" value="AHSA1"/>
    <property type="match status" value="1"/>
</dbReference>
<evidence type="ECO:0000259" key="2">
    <source>
        <dbReference type="Pfam" id="PF08327"/>
    </source>
</evidence>